<comment type="caution">
    <text evidence="23">The sequence shown here is derived from an EMBL/GenBank/DDBJ whole genome shotgun (WGS) entry which is preliminary data.</text>
</comment>
<evidence type="ECO:0000256" key="2">
    <source>
        <dbReference type="ARBA" id="ARBA00001974"/>
    </source>
</evidence>
<comment type="cofactor">
    <cofactor evidence="2">
        <name>FAD</name>
        <dbReference type="ChEBI" id="CHEBI:57692"/>
    </cofactor>
</comment>
<dbReference type="FunFam" id="3.40.50.720:FF:000051">
    <property type="entry name" value="STEAP2 metalloreductase"/>
    <property type="match status" value="1"/>
</dbReference>
<proteinExistence type="inferred from homology"/>
<evidence type="ECO:0000256" key="13">
    <source>
        <dbReference type="ARBA" id="ARBA00023002"/>
    </source>
</evidence>
<evidence type="ECO:0000256" key="8">
    <source>
        <dbReference type="ARBA" id="ARBA00022692"/>
    </source>
</evidence>
<dbReference type="GO" id="GO:0015677">
    <property type="term" value="P:copper ion import"/>
    <property type="evidence" value="ECO:0007669"/>
    <property type="project" value="TreeGrafter"/>
</dbReference>
<dbReference type="GO" id="GO:0008823">
    <property type="term" value="F:cupric reductase (NADH) activity"/>
    <property type="evidence" value="ECO:0007669"/>
    <property type="project" value="TreeGrafter"/>
</dbReference>
<keyword evidence="24" id="KW-1185">Reference proteome</keyword>
<evidence type="ECO:0000256" key="4">
    <source>
        <dbReference type="ARBA" id="ARBA00007729"/>
    </source>
</evidence>
<dbReference type="InterPro" id="IPR028939">
    <property type="entry name" value="P5C_Rdtase_cat_N"/>
</dbReference>
<evidence type="ECO:0000313" key="24">
    <source>
        <dbReference type="Proteomes" id="UP000566440"/>
    </source>
</evidence>
<evidence type="ECO:0000256" key="20">
    <source>
        <dbReference type="SAM" id="Phobius"/>
    </source>
</evidence>
<comment type="catalytic activity">
    <reaction evidence="18">
        <text>2 Cu(+) + NADP(+) + H(+) = 2 Cu(2+) + NADPH</text>
        <dbReference type="Rhea" id="RHEA:71771"/>
        <dbReference type="ChEBI" id="CHEBI:15378"/>
        <dbReference type="ChEBI" id="CHEBI:29036"/>
        <dbReference type="ChEBI" id="CHEBI:49552"/>
        <dbReference type="ChEBI" id="CHEBI:57783"/>
        <dbReference type="ChEBI" id="CHEBI:58349"/>
    </reaction>
    <physiologicalReaction direction="right-to-left" evidence="18">
        <dbReference type="Rhea" id="RHEA:71773"/>
    </physiologicalReaction>
</comment>
<dbReference type="PANTHER" id="PTHR14239:SF5">
    <property type="entry name" value="METALLOREDUCTASE STEAP4"/>
    <property type="match status" value="1"/>
</dbReference>
<dbReference type="Gene3D" id="3.40.50.720">
    <property type="entry name" value="NAD(P)-binding Rossmann-like Domain"/>
    <property type="match status" value="1"/>
</dbReference>
<evidence type="ECO:0000256" key="19">
    <source>
        <dbReference type="ARBA" id="ARBA00049387"/>
    </source>
</evidence>
<evidence type="ECO:0000256" key="9">
    <source>
        <dbReference type="ARBA" id="ARBA00022723"/>
    </source>
</evidence>
<keyword evidence="12 20" id="KW-1133">Transmembrane helix</keyword>
<keyword evidence="15" id="KW-0186">Copper</keyword>
<organism evidence="23 24">
    <name type="scientific">Galbula dea</name>
    <dbReference type="NCBI Taxonomy" id="1109041"/>
    <lineage>
        <taxon>Eukaryota</taxon>
        <taxon>Metazoa</taxon>
        <taxon>Chordata</taxon>
        <taxon>Craniata</taxon>
        <taxon>Vertebrata</taxon>
        <taxon>Euteleostomi</taxon>
        <taxon>Archelosauria</taxon>
        <taxon>Archosauria</taxon>
        <taxon>Dinosauria</taxon>
        <taxon>Saurischia</taxon>
        <taxon>Theropoda</taxon>
        <taxon>Coelurosauria</taxon>
        <taxon>Aves</taxon>
        <taxon>Neognathae</taxon>
        <taxon>Neoaves</taxon>
        <taxon>Telluraves</taxon>
        <taxon>Coraciimorphae</taxon>
        <taxon>Piciformes</taxon>
        <taxon>Galbulidae</taxon>
        <taxon>Galbula</taxon>
    </lineage>
</organism>
<evidence type="ECO:0000256" key="14">
    <source>
        <dbReference type="ARBA" id="ARBA00023004"/>
    </source>
</evidence>
<evidence type="ECO:0000256" key="10">
    <source>
        <dbReference type="ARBA" id="ARBA00022753"/>
    </source>
</evidence>
<feature type="non-terminal residue" evidence="23">
    <location>
        <position position="1"/>
    </location>
</feature>
<comment type="catalytic activity">
    <reaction evidence="19">
        <text>2 Fe(2+) + NADP(+) + H(+) = 2 Fe(3+) + NADPH</text>
        <dbReference type="Rhea" id="RHEA:71767"/>
        <dbReference type="ChEBI" id="CHEBI:15378"/>
        <dbReference type="ChEBI" id="CHEBI:29033"/>
        <dbReference type="ChEBI" id="CHEBI:29034"/>
        <dbReference type="ChEBI" id="CHEBI:57783"/>
        <dbReference type="ChEBI" id="CHEBI:58349"/>
    </reaction>
    <physiologicalReaction direction="right-to-left" evidence="19">
        <dbReference type="Rhea" id="RHEA:71769"/>
    </physiologicalReaction>
</comment>
<feature type="domain" description="Ferric oxidoreductase" evidence="21">
    <location>
        <begin position="249"/>
        <end position="394"/>
    </location>
</feature>
<keyword evidence="13" id="KW-0560">Oxidoreductase</keyword>
<feature type="transmembrane region" description="Helical" evidence="20">
    <location>
        <begin position="419"/>
        <end position="442"/>
    </location>
</feature>
<evidence type="ECO:0000256" key="3">
    <source>
        <dbReference type="ARBA" id="ARBA00004337"/>
    </source>
</evidence>
<dbReference type="Proteomes" id="UP000566440">
    <property type="component" value="Unassembled WGS sequence"/>
</dbReference>
<evidence type="ECO:0000259" key="21">
    <source>
        <dbReference type="Pfam" id="PF01794"/>
    </source>
</evidence>
<evidence type="ECO:0000256" key="11">
    <source>
        <dbReference type="ARBA" id="ARBA00022827"/>
    </source>
</evidence>
<feature type="transmembrane region" description="Helical" evidence="20">
    <location>
        <begin position="204"/>
        <end position="228"/>
    </location>
</feature>
<dbReference type="InterPro" id="IPR013130">
    <property type="entry name" value="Fe3_Rdtase_TM_dom"/>
</dbReference>
<comment type="cofactor">
    <cofactor evidence="1">
        <name>heme b</name>
        <dbReference type="ChEBI" id="CHEBI:60344"/>
    </cofactor>
</comment>
<keyword evidence="11" id="KW-0274">FAD</keyword>
<reference evidence="23 24" key="1">
    <citation type="submission" date="2019-09" db="EMBL/GenBank/DDBJ databases">
        <title>Bird 10,000 Genomes (B10K) Project - Family phase.</title>
        <authorList>
            <person name="Zhang G."/>
        </authorList>
    </citation>
    <scope>NUCLEOTIDE SEQUENCE [LARGE SCALE GENOMIC DNA]</scope>
    <source>
        <strain evidence="23">B10K-DU-001-62</strain>
        <tissue evidence="23">Muscle</tissue>
    </source>
</reference>
<comment type="subcellular location">
    <subcellularLocation>
        <location evidence="3">Endosome membrane</location>
        <topology evidence="3">Multi-pass membrane protein</topology>
    </subcellularLocation>
</comment>
<dbReference type="GO" id="GO:0052851">
    <property type="term" value="F:ferric-chelate reductase (NADPH) activity"/>
    <property type="evidence" value="ECO:0007669"/>
    <property type="project" value="TreeGrafter"/>
</dbReference>
<evidence type="ECO:0000256" key="15">
    <source>
        <dbReference type="ARBA" id="ARBA00023008"/>
    </source>
</evidence>
<dbReference type="Pfam" id="PF03807">
    <property type="entry name" value="F420_oxidored"/>
    <property type="match status" value="1"/>
</dbReference>
<keyword evidence="7" id="KW-0285">Flavoprotein</keyword>
<evidence type="ECO:0000256" key="6">
    <source>
        <dbReference type="ARBA" id="ARBA00022496"/>
    </source>
</evidence>
<evidence type="ECO:0000256" key="16">
    <source>
        <dbReference type="ARBA" id="ARBA00023065"/>
    </source>
</evidence>
<keyword evidence="9" id="KW-0479">Metal-binding</keyword>
<evidence type="ECO:0000256" key="7">
    <source>
        <dbReference type="ARBA" id="ARBA00022630"/>
    </source>
</evidence>
<dbReference type="AlphaFoldDB" id="A0A7K9SDT9"/>
<evidence type="ECO:0000256" key="5">
    <source>
        <dbReference type="ARBA" id="ARBA00022448"/>
    </source>
</evidence>
<dbReference type="InterPro" id="IPR036291">
    <property type="entry name" value="NAD(P)-bd_dom_sf"/>
</dbReference>
<dbReference type="InterPro" id="IPR051267">
    <property type="entry name" value="STEAP_metalloreductase"/>
</dbReference>
<keyword evidence="16" id="KW-0406">Ion transport</keyword>
<evidence type="ECO:0000256" key="18">
    <source>
        <dbReference type="ARBA" id="ARBA00048958"/>
    </source>
</evidence>
<keyword evidence="10" id="KW-0967">Endosome</keyword>
<feature type="transmembrane region" description="Helical" evidence="20">
    <location>
        <begin position="347"/>
        <end position="365"/>
    </location>
</feature>
<comment type="similarity">
    <text evidence="4">Belongs to the STEAP family.</text>
</comment>
<keyword evidence="6" id="KW-0410">Iron transport</keyword>
<evidence type="ECO:0000256" key="12">
    <source>
        <dbReference type="ARBA" id="ARBA00022989"/>
    </source>
</evidence>
<name>A0A7K9SDT9_9PICI</name>
<feature type="transmembrane region" description="Helical" evidence="20">
    <location>
        <begin position="386"/>
        <end position="407"/>
    </location>
</feature>
<dbReference type="GO" id="GO:0006826">
    <property type="term" value="P:iron ion transport"/>
    <property type="evidence" value="ECO:0007669"/>
    <property type="project" value="UniProtKB-KW"/>
</dbReference>
<dbReference type="GO" id="GO:0005886">
    <property type="term" value="C:plasma membrane"/>
    <property type="evidence" value="ECO:0007669"/>
    <property type="project" value="TreeGrafter"/>
</dbReference>
<dbReference type="OrthoDB" id="550646at2759"/>
<evidence type="ECO:0000256" key="1">
    <source>
        <dbReference type="ARBA" id="ARBA00001970"/>
    </source>
</evidence>
<feature type="non-terminal residue" evidence="23">
    <location>
        <position position="461"/>
    </location>
</feature>
<dbReference type="SUPFAM" id="SSF51735">
    <property type="entry name" value="NAD(P)-binding Rossmann-fold domains"/>
    <property type="match status" value="1"/>
</dbReference>
<sequence length="461" mass="51555">MSKTVPSSMALAPSASPPKEPVCIFGTGDFGRALGHKLLQSGYPVVYGSRSTQGSSLLPSGVEVLSHAEAAQKAAIIIVAIQRQHYPFLTSLAELLRGKILVDISNNLKLNQYPESNAEYLAQLLPGARVVKAFNTVSAWALQSGALDASRQVFVCGDDLEAKRKVMDLVHALGLTPVDQGSLLAAQEIENYPLQLFPMWKFPVFLSLGLTTFFFFYCLTTDVIYRYVQEKRDFSFLLAISIPNRICPILALILLAVVYLPGVLAAILQLYRGTKYRRFPAWLDRWMLCRKQLGLVALAFASVHVLYTLVIPIRSFVQWRISTYTISQALSNKTVPLDTTNAWISDSYLALGILGFFFFVLLGITSLPSVSNSVNWREFRFVQSKLGYLTLILCTAHTMVYGGKWFLSPSSYKWYLPPPYMLALILPCAVLVLKFVLVFPCLDKPLTQIRQGWERNPQYPE</sequence>
<keyword evidence="17 20" id="KW-0472">Membrane</keyword>
<dbReference type="Pfam" id="PF01794">
    <property type="entry name" value="Ferric_reduct"/>
    <property type="match status" value="1"/>
</dbReference>
<accession>A0A7K9SDT9</accession>
<feature type="transmembrane region" description="Helical" evidence="20">
    <location>
        <begin position="248"/>
        <end position="271"/>
    </location>
</feature>
<feature type="transmembrane region" description="Helical" evidence="20">
    <location>
        <begin position="292"/>
        <end position="313"/>
    </location>
</feature>
<keyword evidence="5" id="KW-0813">Transport</keyword>
<evidence type="ECO:0000259" key="22">
    <source>
        <dbReference type="Pfam" id="PF03807"/>
    </source>
</evidence>
<gene>
    <name evidence="23" type="primary">Steap4</name>
    <name evidence="23" type="ORF">GALDEA_R08911</name>
</gene>
<feature type="domain" description="Pyrroline-5-carboxylate reductase catalytic N-terminal" evidence="22">
    <location>
        <begin position="22"/>
        <end position="107"/>
    </location>
</feature>
<dbReference type="GO" id="GO:0010008">
    <property type="term" value="C:endosome membrane"/>
    <property type="evidence" value="ECO:0007669"/>
    <property type="project" value="UniProtKB-SubCell"/>
</dbReference>
<dbReference type="EMBL" id="VWZX01000347">
    <property type="protein sequence ID" value="NXI34359.1"/>
    <property type="molecule type" value="Genomic_DNA"/>
</dbReference>
<keyword evidence="8 20" id="KW-0812">Transmembrane</keyword>
<dbReference type="GO" id="GO:0046872">
    <property type="term" value="F:metal ion binding"/>
    <property type="evidence" value="ECO:0007669"/>
    <property type="project" value="UniProtKB-KW"/>
</dbReference>
<evidence type="ECO:0000256" key="17">
    <source>
        <dbReference type="ARBA" id="ARBA00023136"/>
    </source>
</evidence>
<evidence type="ECO:0000313" key="23">
    <source>
        <dbReference type="EMBL" id="NXI34359.1"/>
    </source>
</evidence>
<dbReference type="PANTHER" id="PTHR14239">
    <property type="entry name" value="DUDULIN-RELATED"/>
    <property type="match status" value="1"/>
</dbReference>
<keyword evidence="14" id="KW-0408">Iron</keyword>
<protein>
    <submittedName>
        <fullName evidence="23">STEA4 Metalloreductase</fullName>
    </submittedName>
</protein>